<feature type="domain" description="Flagellar hook-associated protein FlgK helical" evidence="8">
    <location>
        <begin position="102"/>
        <end position="298"/>
    </location>
</feature>
<keyword evidence="5" id="KW-0964">Secreted</keyword>
<dbReference type="EMBL" id="FXAE01000002">
    <property type="protein sequence ID" value="SME94842.1"/>
    <property type="molecule type" value="Genomic_DNA"/>
</dbReference>
<dbReference type="Pfam" id="PF06429">
    <property type="entry name" value="Flg_bbr_C"/>
    <property type="match status" value="1"/>
</dbReference>
<keyword evidence="9" id="KW-0966">Cell projection</keyword>
<dbReference type="NCBIfam" id="TIGR02492">
    <property type="entry name" value="flgK_ends"/>
    <property type="match status" value="1"/>
</dbReference>
<dbReference type="InterPro" id="IPR010930">
    <property type="entry name" value="Flg_bb/hook_C_dom"/>
</dbReference>
<dbReference type="SUPFAM" id="SSF64518">
    <property type="entry name" value="Phase 1 flagellin"/>
    <property type="match status" value="1"/>
</dbReference>
<keyword evidence="9" id="KW-0282">Flagellum</keyword>
<dbReference type="RefSeq" id="WP_085278181.1">
    <property type="nucleotide sequence ID" value="NZ_FXAE01000002.1"/>
</dbReference>
<dbReference type="Pfam" id="PF22638">
    <property type="entry name" value="FlgK_D1"/>
    <property type="match status" value="1"/>
</dbReference>
<evidence type="ECO:0000256" key="4">
    <source>
        <dbReference type="ARBA" id="ARBA00016244"/>
    </source>
</evidence>
<proteinExistence type="inferred from homology"/>
<sequence>MPSTFHGIETAKRSLFTQMAGMNTAGHNIANASTQGYSRQVVGMVASRPLEMPGLFKSVAPGQLGTGVEVSYIKRVRDRFLDEQYWNANRSLGDWEIQAETLAKLETIFNEPSDSGLTTVIDNFWKAWSEFSKDPENVTSRKIVRENALALADAFNETSKKLTDMQEDLTRSLNVNAEHINTLTAQVAQLNYEIMRIEGLKDNANDLRDQRDLLIDELSKLGNVTVTEDENGYYSVTFGGLELVNGNNNVEITGATLETAYAGNTLNSGAMFGIIKSRDSLVRDYLDQLNEMANTLANGEVSITIPAGSVLPEGTILNGVLYTGASRTLTADTTVTVMGINGLHKLGYLFTTPAQTAGEFFSSSDGGPITAASFSLNKAIVDDPNKIASSLRVEIGAAGDTVVKGNNTLALLMSQLKDRPFTFQPIPSNNGITQGTVDDYYRAMIGQLGVQSREALRQQENNQLLVDQVDSRRLSVSGVSLDEEMSNLIKLQHAYGAASRFMTTIDQNLDKVINSMGIVGR</sequence>
<comment type="similarity">
    <text evidence="3">Belongs to the flagella basal body rod proteins family.</text>
</comment>
<comment type="subcellular location">
    <subcellularLocation>
        <location evidence="1">Bacterial flagellum</location>
    </subcellularLocation>
    <subcellularLocation>
        <location evidence="2">Secreted</location>
    </subcellularLocation>
</comment>
<evidence type="ECO:0000259" key="7">
    <source>
        <dbReference type="Pfam" id="PF06429"/>
    </source>
</evidence>
<evidence type="ECO:0000313" key="10">
    <source>
        <dbReference type="Proteomes" id="UP000192939"/>
    </source>
</evidence>
<dbReference type="InterPro" id="IPR002371">
    <property type="entry name" value="FlgK"/>
</dbReference>
<evidence type="ECO:0000256" key="6">
    <source>
        <dbReference type="ARBA" id="ARBA00023143"/>
    </source>
</evidence>
<organism evidence="9 10">
    <name type="scientific">Paenibacillus barengoltzii J12</name>
    <dbReference type="NCBI Taxonomy" id="935846"/>
    <lineage>
        <taxon>Bacteria</taxon>
        <taxon>Bacillati</taxon>
        <taxon>Bacillota</taxon>
        <taxon>Bacilli</taxon>
        <taxon>Bacillales</taxon>
        <taxon>Paenibacillaceae</taxon>
        <taxon>Paenibacillus</taxon>
    </lineage>
</organism>
<keyword evidence="10" id="KW-1185">Reference proteome</keyword>
<reference evidence="9 10" key="1">
    <citation type="submission" date="2017-04" db="EMBL/GenBank/DDBJ databases">
        <authorList>
            <person name="Varghese N."/>
            <person name="Submissions S."/>
        </authorList>
    </citation>
    <scope>NUCLEOTIDE SEQUENCE [LARGE SCALE GENOMIC DNA]</scope>
    <source>
        <strain evidence="9 10">J12</strain>
    </source>
</reference>
<evidence type="ECO:0000259" key="8">
    <source>
        <dbReference type="Pfam" id="PF22638"/>
    </source>
</evidence>
<dbReference type="InterPro" id="IPR053927">
    <property type="entry name" value="FlgK_helical"/>
</dbReference>
<keyword evidence="9" id="KW-0969">Cilium</keyword>
<name>A0ABY1LSJ8_9BACL</name>
<evidence type="ECO:0000256" key="2">
    <source>
        <dbReference type="ARBA" id="ARBA00004613"/>
    </source>
</evidence>
<evidence type="ECO:0000256" key="1">
    <source>
        <dbReference type="ARBA" id="ARBA00004365"/>
    </source>
</evidence>
<evidence type="ECO:0000256" key="5">
    <source>
        <dbReference type="ARBA" id="ARBA00022525"/>
    </source>
</evidence>
<feature type="domain" description="Flagellar basal-body/hook protein C-terminal" evidence="7">
    <location>
        <begin position="473"/>
        <end position="514"/>
    </location>
</feature>
<dbReference type="PANTHER" id="PTHR30033:SF1">
    <property type="entry name" value="FLAGELLAR HOOK-ASSOCIATED PROTEIN 1"/>
    <property type="match status" value="1"/>
</dbReference>
<evidence type="ECO:0000256" key="3">
    <source>
        <dbReference type="ARBA" id="ARBA00009677"/>
    </source>
</evidence>
<dbReference type="Proteomes" id="UP000192939">
    <property type="component" value="Unassembled WGS sequence"/>
</dbReference>
<protein>
    <recommendedName>
        <fullName evidence="4">Flagellar hook-associated protein 1</fullName>
    </recommendedName>
</protein>
<gene>
    <name evidence="9" type="ORF">SAMN02744124_00393</name>
</gene>
<dbReference type="PANTHER" id="PTHR30033">
    <property type="entry name" value="FLAGELLAR HOOK-ASSOCIATED PROTEIN 1"/>
    <property type="match status" value="1"/>
</dbReference>
<keyword evidence="6" id="KW-0975">Bacterial flagellum</keyword>
<accession>A0ABY1LSJ8</accession>
<evidence type="ECO:0000313" key="9">
    <source>
        <dbReference type="EMBL" id="SME94842.1"/>
    </source>
</evidence>
<comment type="caution">
    <text evidence="9">The sequence shown here is derived from an EMBL/GenBank/DDBJ whole genome shotgun (WGS) entry which is preliminary data.</text>
</comment>